<feature type="compositionally biased region" description="Polar residues" evidence="1">
    <location>
        <begin position="412"/>
        <end position="428"/>
    </location>
</feature>
<feature type="compositionally biased region" description="Low complexity" evidence="1">
    <location>
        <begin position="182"/>
        <end position="196"/>
    </location>
</feature>
<evidence type="ECO:0000256" key="1">
    <source>
        <dbReference type="SAM" id="MobiDB-lite"/>
    </source>
</evidence>
<proteinExistence type="predicted"/>
<dbReference type="EMBL" id="JBHSIT010000012">
    <property type="protein sequence ID" value="MFC4912450.1"/>
    <property type="molecule type" value="Genomic_DNA"/>
</dbReference>
<feature type="compositionally biased region" description="Low complexity" evidence="1">
    <location>
        <begin position="314"/>
        <end position="331"/>
    </location>
</feature>
<dbReference type="InterPro" id="IPR021139">
    <property type="entry name" value="NYN"/>
</dbReference>
<feature type="compositionally biased region" description="Gly residues" evidence="1">
    <location>
        <begin position="241"/>
        <end position="291"/>
    </location>
</feature>
<feature type="compositionally biased region" description="Gly residues" evidence="1">
    <location>
        <begin position="197"/>
        <end position="206"/>
    </location>
</feature>
<keyword evidence="4" id="KW-1185">Reference proteome</keyword>
<feature type="compositionally biased region" description="Gly residues" evidence="1">
    <location>
        <begin position="332"/>
        <end position="347"/>
    </location>
</feature>
<dbReference type="Gene3D" id="3.40.50.1010">
    <property type="entry name" value="5'-nuclease"/>
    <property type="match status" value="1"/>
</dbReference>
<name>A0ABV9UA39_9ACTN</name>
<feature type="compositionally biased region" description="Pro residues" evidence="1">
    <location>
        <begin position="391"/>
        <end position="401"/>
    </location>
</feature>
<reference evidence="4" key="1">
    <citation type="journal article" date="2019" name="Int. J. Syst. Evol. Microbiol.">
        <title>The Global Catalogue of Microorganisms (GCM) 10K type strain sequencing project: providing services to taxonomists for standard genome sequencing and annotation.</title>
        <authorList>
            <consortium name="The Broad Institute Genomics Platform"/>
            <consortium name="The Broad Institute Genome Sequencing Center for Infectious Disease"/>
            <person name="Wu L."/>
            <person name="Ma J."/>
        </authorList>
    </citation>
    <scope>NUCLEOTIDE SEQUENCE [LARGE SCALE GENOMIC DNA]</scope>
    <source>
        <strain evidence="4">KLKA75</strain>
    </source>
</reference>
<feature type="compositionally biased region" description="Low complexity" evidence="1">
    <location>
        <begin position="348"/>
        <end position="360"/>
    </location>
</feature>
<sequence>MDRCALFVDAGYLLADGAMAVHGTRHRETVSWDFGGLLQLLGNLARERTGLPLLRCYWYEATVEGRRAPEHEALADLPGLKLRLGRIRPGRREGVDTEIHRDLMTLARNGALADAVVVSGDEDLAQVVADAQDLGVRVTVVHVAVDGNWTISRVLRQECDDLIEIGSGHLRPYVNLLAGADGMSSSSGSPGPLSNGNGNGHGGVGSGTLAPLQSSTHGSPPPSSPITGQPAPAPTPTGSSGSVGLGSGSGIGSGSGSSGFGSGSSGIGSGSSGIGSGSSGIGSGSSSGIGSGAPALGSGSGSGIGSGSSGLGGSSSSSSSSGIGSGPSSSGIGSGSLGSYGSGGFGSSSGSNAPSLPPSSLHSAPTPGPSTTKAPTQPPSGGPHYSTSPSSVPPPATPPSSAPSQPHGPYTGPQQISPLPVQPQNAPSLSDAVKAAHEEGQDFGESVARDAPALWLEAVLARKPRMPSDLEARLLQGSSLPIDFLLHDEVRHALRRGFWDALERSRR</sequence>
<dbReference type="Pfam" id="PF01936">
    <property type="entry name" value="NYN"/>
    <property type="match status" value="1"/>
</dbReference>
<feature type="compositionally biased region" description="Gly residues" evidence="1">
    <location>
        <begin position="298"/>
        <end position="313"/>
    </location>
</feature>
<accession>A0ABV9UA39</accession>
<protein>
    <submittedName>
        <fullName evidence="3">NYN domain-containing protein</fullName>
    </submittedName>
</protein>
<evidence type="ECO:0000313" key="4">
    <source>
        <dbReference type="Proteomes" id="UP001595872"/>
    </source>
</evidence>
<evidence type="ECO:0000259" key="2">
    <source>
        <dbReference type="Pfam" id="PF01936"/>
    </source>
</evidence>
<evidence type="ECO:0000313" key="3">
    <source>
        <dbReference type="EMBL" id="MFC4912450.1"/>
    </source>
</evidence>
<gene>
    <name evidence="3" type="ORF">ACFPCY_34480</name>
</gene>
<comment type="caution">
    <text evidence="3">The sequence shown here is derived from an EMBL/GenBank/DDBJ whole genome shotgun (WGS) entry which is preliminary data.</text>
</comment>
<dbReference type="RefSeq" id="WP_378262371.1">
    <property type="nucleotide sequence ID" value="NZ_JBHSIT010000012.1"/>
</dbReference>
<organism evidence="3 4">
    <name type="scientific">Actinomadura gamaensis</name>
    <dbReference type="NCBI Taxonomy" id="1763541"/>
    <lineage>
        <taxon>Bacteria</taxon>
        <taxon>Bacillati</taxon>
        <taxon>Actinomycetota</taxon>
        <taxon>Actinomycetes</taxon>
        <taxon>Streptosporangiales</taxon>
        <taxon>Thermomonosporaceae</taxon>
        <taxon>Actinomadura</taxon>
    </lineage>
</organism>
<feature type="region of interest" description="Disordered" evidence="1">
    <location>
        <begin position="182"/>
        <end position="446"/>
    </location>
</feature>
<feature type="domain" description="NYN" evidence="2">
    <location>
        <begin position="33"/>
        <end position="165"/>
    </location>
</feature>
<dbReference type="Proteomes" id="UP001595872">
    <property type="component" value="Unassembled WGS sequence"/>
</dbReference>